<dbReference type="EMBL" id="SRLO01001074">
    <property type="protein sequence ID" value="TNN41897.1"/>
    <property type="molecule type" value="Genomic_DNA"/>
</dbReference>
<accession>A0A4Z2FKX9</accession>
<keyword evidence="3" id="KW-1185">Reference proteome</keyword>
<comment type="caution">
    <text evidence="2">The sequence shown here is derived from an EMBL/GenBank/DDBJ whole genome shotgun (WGS) entry which is preliminary data.</text>
</comment>
<proteinExistence type="predicted"/>
<sequence>MGRKNRGGELNHGGTPGGPGDGDADEDTPNKTLLFREFRSVLDDDLVLEEMKGPVLGRELFLMIV</sequence>
<gene>
    <name evidence="2" type="ORF">EYF80_047931</name>
</gene>
<protein>
    <submittedName>
        <fullName evidence="2">Uncharacterized protein</fullName>
    </submittedName>
</protein>
<evidence type="ECO:0000256" key="1">
    <source>
        <dbReference type="SAM" id="MobiDB-lite"/>
    </source>
</evidence>
<name>A0A4Z2FKX9_9TELE</name>
<feature type="region of interest" description="Disordered" evidence="1">
    <location>
        <begin position="1"/>
        <end position="30"/>
    </location>
</feature>
<dbReference type="Proteomes" id="UP000314294">
    <property type="component" value="Unassembled WGS sequence"/>
</dbReference>
<dbReference type="AlphaFoldDB" id="A0A4Z2FKX9"/>
<organism evidence="2 3">
    <name type="scientific">Liparis tanakae</name>
    <name type="common">Tanaka's snailfish</name>
    <dbReference type="NCBI Taxonomy" id="230148"/>
    <lineage>
        <taxon>Eukaryota</taxon>
        <taxon>Metazoa</taxon>
        <taxon>Chordata</taxon>
        <taxon>Craniata</taxon>
        <taxon>Vertebrata</taxon>
        <taxon>Euteleostomi</taxon>
        <taxon>Actinopterygii</taxon>
        <taxon>Neopterygii</taxon>
        <taxon>Teleostei</taxon>
        <taxon>Neoteleostei</taxon>
        <taxon>Acanthomorphata</taxon>
        <taxon>Eupercaria</taxon>
        <taxon>Perciformes</taxon>
        <taxon>Cottioidei</taxon>
        <taxon>Cottales</taxon>
        <taxon>Liparidae</taxon>
        <taxon>Liparis</taxon>
    </lineage>
</organism>
<feature type="compositionally biased region" description="Gly residues" evidence="1">
    <location>
        <begin position="10"/>
        <end position="21"/>
    </location>
</feature>
<evidence type="ECO:0000313" key="2">
    <source>
        <dbReference type="EMBL" id="TNN41897.1"/>
    </source>
</evidence>
<evidence type="ECO:0000313" key="3">
    <source>
        <dbReference type="Proteomes" id="UP000314294"/>
    </source>
</evidence>
<reference evidence="2 3" key="1">
    <citation type="submission" date="2019-03" db="EMBL/GenBank/DDBJ databases">
        <title>First draft genome of Liparis tanakae, snailfish: a comprehensive survey of snailfish specific genes.</title>
        <authorList>
            <person name="Kim W."/>
            <person name="Song I."/>
            <person name="Jeong J.-H."/>
            <person name="Kim D."/>
            <person name="Kim S."/>
            <person name="Ryu S."/>
            <person name="Song J.Y."/>
            <person name="Lee S.K."/>
        </authorList>
    </citation>
    <scope>NUCLEOTIDE SEQUENCE [LARGE SCALE GENOMIC DNA]</scope>
    <source>
        <tissue evidence="2">Muscle</tissue>
    </source>
</reference>